<dbReference type="GO" id="GO:0006310">
    <property type="term" value="P:DNA recombination"/>
    <property type="evidence" value="ECO:0007669"/>
    <property type="project" value="UniProtKB-KW"/>
</dbReference>
<dbReference type="AlphaFoldDB" id="A0A7C9KK55"/>
<accession>A0A7C9KK55</accession>
<dbReference type="PROSITE" id="PS51898">
    <property type="entry name" value="TYR_RECOMBINASE"/>
    <property type="match status" value="1"/>
</dbReference>
<sequence>MSELLFPPATKLATRRFPRRDLYPLIKDDRVVWDQTLPGFGLRFHASGRRTWIVFTRIRGVVSKIHLGNAAVVTEAEARGKAQLLILEAKVRRDPLARRKQARATPQFHEFCATYWRRWAVKWKPRTIKANDVYRDTQLLPTFGKLFLDQIDEEVVLAWFVKYTETSPGGANRALGMLSHMFRKAEDWGVLPPHSNPCPAIKHNPRRKFERYLSEAELKRVGATLDKLEKTKPLHVGAIRMFLYTGCRRNEILSLRWEDVVGRYMHLYDSKTGPRQIDLADAAQETLRRIPRLRGNPWVFPARCRKDGHTKSVINFWRKEVLAPNGIPPLRLHDIRHTFASHAALESENTPTIARLLGHSRVRNSERYMHLGDKPAIEAAEVVSGFLAAALAGKPIPFANEGRPFTR</sequence>
<dbReference type="Gene3D" id="3.30.160.390">
    <property type="entry name" value="Integrase, DNA-binding domain"/>
    <property type="match status" value="1"/>
</dbReference>
<dbReference type="InterPro" id="IPR011010">
    <property type="entry name" value="DNA_brk_join_enz"/>
</dbReference>
<gene>
    <name evidence="6" type="ORF">F3168_14890</name>
</gene>
<keyword evidence="2" id="KW-0229">DNA integration</keyword>
<dbReference type="InterPro" id="IPR025166">
    <property type="entry name" value="Integrase_DNA_bind_dom"/>
</dbReference>
<name>A0A7C9KK55_9SPHN</name>
<dbReference type="InterPro" id="IPR010998">
    <property type="entry name" value="Integrase_recombinase_N"/>
</dbReference>
<dbReference type="InterPro" id="IPR002104">
    <property type="entry name" value="Integrase_catalytic"/>
</dbReference>
<keyword evidence="4" id="KW-0233">DNA recombination</keyword>
<comment type="similarity">
    <text evidence="1">Belongs to the 'phage' integrase family.</text>
</comment>
<comment type="caution">
    <text evidence="6">The sequence shown here is derived from an EMBL/GenBank/DDBJ whole genome shotgun (WGS) entry which is preliminary data.</text>
</comment>
<dbReference type="GO" id="GO:0003677">
    <property type="term" value="F:DNA binding"/>
    <property type="evidence" value="ECO:0007669"/>
    <property type="project" value="UniProtKB-KW"/>
</dbReference>
<keyword evidence="7" id="KW-1185">Reference proteome</keyword>
<dbReference type="SUPFAM" id="SSF56349">
    <property type="entry name" value="DNA breaking-rejoining enzymes"/>
    <property type="match status" value="1"/>
</dbReference>
<reference evidence="6 7" key="1">
    <citation type="submission" date="2019-09" db="EMBL/GenBank/DDBJ databases">
        <title>Polymorphobacter sp. isolated from a lake in China.</title>
        <authorList>
            <person name="Liu Z."/>
        </authorList>
    </citation>
    <scope>NUCLEOTIDE SEQUENCE [LARGE SCALE GENOMIC DNA]</scope>
    <source>
        <strain evidence="6 7">D40P</strain>
    </source>
</reference>
<dbReference type="Pfam" id="PF13356">
    <property type="entry name" value="Arm-DNA-bind_3"/>
    <property type="match status" value="1"/>
</dbReference>
<dbReference type="Gene3D" id="1.10.443.10">
    <property type="entry name" value="Intergrase catalytic core"/>
    <property type="match status" value="1"/>
</dbReference>
<dbReference type="Gene3D" id="1.10.150.130">
    <property type="match status" value="1"/>
</dbReference>
<dbReference type="Proteomes" id="UP000481327">
    <property type="component" value="Unassembled WGS sequence"/>
</dbReference>
<dbReference type="PANTHER" id="PTHR30629">
    <property type="entry name" value="PROPHAGE INTEGRASE"/>
    <property type="match status" value="1"/>
</dbReference>
<feature type="domain" description="Tyr recombinase" evidence="5">
    <location>
        <begin position="208"/>
        <end position="382"/>
    </location>
</feature>
<evidence type="ECO:0000256" key="2">
    <source>
        <dbReference type="ARBA" id="ARBA00022908"/>
    </source>
</evidence>
<organism evidence="6 7">
    <name type="scientific">Sandarakinorhabdus fusca</name>
    <dbReference type="NCBI Taxonomy" id="1439888"/>
    <lineage>
        <taxon>Bacteria</taxon>
        <taxon>Pseudomonadati</taxon>
        <taxon>Pseudomonadota</taxon>
        <taxon>Alphaproteobacteria</taxon>
        <taxon>Sphingomonadales</taxon>
        <taxon>Sphingosinicellaceae</taxon>
        <taxon>Sandarakinorhabdus</taxon>
    </lineage>
</organism>
<dbReference type="InterPro" id="IPR013762">
    <property type="entry name" value="Integrase-like_cat_sf"/>
</dbReference>
<evidence type="ECO:0000256" key="1">
    <source>
        <dbReference type="ARBA" id="ARBA00008857"/>
    </source>
</evidence>
<dbReference type="RefSeq" id="WP_152579003.1">
    <property type="nucleotide sequence ID" value="NZ_JAATJI010000001.1"/>
</dbReference>
<dbReference type="GO" id="GO:0015074">
    <property type="term" value="P:DNA integration"/>
    <property type="evidence" value="ECO:0007669"/>
    <property type="project" value="UniProtKB-KW"/>
</dbReference>
<dbReference type="CDD" id="cd00796">
    <property type="entry name" value="INT_Rci_Hp1_C"/>
    <property type="match status" value="1"/>
</dbReference>
<evidence type="ECO:0000256" key="3">
    <source>
        <dbReference type="ARBA" id="ARBA00023125"/>
    </source>
</evidence>
<dbReference type="PANTHER" id="PTHR30629:SF2">
    <property type="entry name" value="PROPHAGE INTEGRASE INTS-RELATED"/>
    <property type="match status" value="1"/>
</dbReference>
<evidence type="ECO:0000259" key="5">
    <source>
        <dbReference type="PROSITE" id="PS51898"/>
    </source>
</evidence>
<protein>
    <submittedName>
        <fullName evidence="6">Tyrosine-type recombinase/integrase</fullName>
    </submittedName>
</protein>
<proteinExistence type="inferred from homology"/>
<dbReference type="Pfam" id="PF00589">
    <property type="entry name" value="Phage_integrase"/>
    <property type="match status" value="1"/>
</dbReference>
<dbReference type="OrthoDB" id="7615137at2"/>
<evidence type="ECO:0000313" key="7">
    <source>
        <dbReference type="Proteomes" id="UP000481327"/>
    </source>
</evidence>
<evidence type="ECO:0000313" key="6">
    <source>
        <dbReference type="EMBL" id="MQT18539.1"/>
    </source>
</evidence>
<evidence type="ECO:0000256" key="4">
    <source>
        <dbReference type="ARBA" id="ARBA00023172"/>
    </source>
</evidence>
<keyword evidence="3" id="KW-0238">DNA-binding</keyword>
<dbReference type="InterPro" id="IPR050808">
    <property type="entry name" value="Phage_Integrase"/>
</dbReference>
<dbReference type="EMBL" id="WIOL01000007">
    <property type="protein sequence ID" value="MQT18539.1"/>
    <property type="molecule type" value="Genomic_DNA"/>
</dbReference>
<dbReference type="InterPro" id="IPR038488">
    <property type="entry name" value="Integrase_DNA-bd_sf"/>
</dbReference>